<dbReference type="AlphaFoldDB" id="A0A6J7CV53"/>
<dbReference type="PRINTS" id="PR00081">
    <property type="entry name" value="GDHRDH"/>
</dbReference>
<dbReference type="Pfam" id="PF13561">
    <property type="entry name" value="adh_short_C2"/>
    <property type="match status" value="1"/>
</dbReference>
<dbReference type="GO" id="GO:0016491">
    <property type="term" value="F:oxidoreductase activity"/>
    <property type="evidence" value="ECO:0007669"/>
    <property type="project" value="UniProtKB-KW"/>
</dbReference>
<evidence type="ECO:0000256" key="2">
    <source>
        <dbReference type="ARBA" id="ARBA00023002"/>
    </source>
</evidence>
<dbReference type="PROSITE" id="PS00061">
    <property type="entry name" value="ADH_SHORT"/>
    <property type="match status" value="1"/>
</dbReference>
<dbReference type="InterPro" id="IPR020904">
    <property type="entry name" value="Sc_DH/Rdtase_CS"/>
</dbReference>
<dbReference type="CDD" id="cd05233">
    <property type="entry name" value="SDR_c"/>
    <property type="match status" value="1"/>
</dbReference>
<sequence length="259" mass="26920">MSRLGNLDQWFTDKTAIVTGGSGGMGRAISLAFSAAGARVVVADFNADGGEETVALVAAQGGEAVFVRTDVSKGDDVAAMVDTAVATYGGLNFAVNAAAIEFETVCLADLPDDDFDRMIAVNLRSIFLCMKHEIKAMLPGGGAIVNIASTNSYRPQPHQSAYTASKFGVLGITKSAAIDYAPQGIRINAICPGAIETPMLLGAIEARGRDKQEVANRLSLIGRFGQPDEIASAALWLCSEGASFTIGHALAVDGGYLSR</sequence>
<dbReference type="Gene3D" id="3.40.50.720">
    <property type="entry name" value="NAD(P)-binding Rossmann-like Domain"/>
    <property type="match status" value="1"/>
</dbReference>
<keyword evidence="2" id="KW-0560">Oxidoreductase</keyword>
<proteinExistence type="inferred from homology"/>
<gene>
    <name evidence="3" type="ORF">UFOPK3402_00248</name>
</gene>
<comment type="similarity">
    <text evidence="1">Belongs to the short-chain dehydrogenases/reductases (SDR) family.</text>
</comment>
<dbReference type="NCBIfam" id="NF005559">
    <property type="entry name" value="PRK07231.1"/>
    <property type="match status" value="1"/>
</dbReference>
<dbReference type="EMBL" id="CAFBLS010000018">
    <property type="protein sequence ID" value="CAB4861801.1"/>
    <property type="molecule type" value="Genomic_DNA"/>
</dbReference>
<dbReference type="PANTHER" id="PTHR24321:SF8">
    <property type="entry name" value="ESTRADIOL 17-BETA-DEHYDROGENASE 8-RELATED"/>
    <property type="match status" value="1"/>
</dbReference>
<dbReference type="InterPro" id="IPR002347">
    <property type="entry name" value="SDR_fam"/>
</dbReference>
<protein>
    <submittedName>
        <fullName evidence="3">Unannotated protein</fullName>
    </submittedName>
</protein>
<dbReference type="PANTHER" id="PTHR24321">
    <property type="entry name" value="DEHYDROGENASES, SHORT CHAIN"/>
    <property type="match status" value="1"/>
</dbReference>
<evidence type="ECO:0000256" key="1">
    <source>
        <dbReference type="ARBA" id="ARBA00006484"/>
    </source>
</evidence>
<dbReference type="FunFam" id="3.40.50.720:FF:000084">
    <property type="entry name" value="Short-chain dehydrogenase reductase"/>
    <property type="match status" value="1"/>
</dbReference>
<dbReference type="PRINTS" id="PR00080">
    <property type="entry name" value="SDRFAMILY"/>
</dbReference>
<dbReference type="SUPFAM" id="SSF51735">
    <property type="entry name" value="NAD(P)-binding Rossmann-fold domains"/>
    <property type="match status" value="1"/>
</dbReference>
<name>A0A6J7CV53_9ZZZZ</name>
<dbReference type="InterPro" id="IPR036291">
    <property type="entry name" value="NAD(P)-bd_dom_sf"/>
</dbReference>
<reference evidence="3" key="1">
    <citation type="submission" date="2020-05" db="EMBL/GenBank/DDBJ databases">
        <authorList>
            <person name="Chiriac C."/>
            <person name="Salcher M."/>
            <person name="Ghai R."/>
            <person name="Kavagutti S V."/>
        </authorList>
    </citation>
    <scope>NUCLEOTIDE SEQUENCE</scope>
</reference>
<accession>A0A6J7CV53</accession>
<organism evidence="3">
    <name type="scientific">freshwater metagenome</name>
    <dbReference type="NCBI Taxonomy" id="449393"/>
    <lineage>
        <taxon>unclassified sequences</taxon>
        <taxon>metagenomes</taxon>
        <taxon>ecological metagenomes</taxon>
    </lineage>
</organism>
<evidence type="ECO:0000313" key="3">
    <source>
        <dbReference type="EMBL" id="CAB4861801.1"/>
    </source>
</evidence>